<reference evidence="1 2" key="1">
    <citation type="submission" date="2013-04" db="EMBL/GenBank/DDBJ databases">
        <title>Zunongwangia sp. 22II14-10F7 Genome Sequencing.</title>
        <authorList>
            <person name="Lai Q."/>
            <person name="Shao Z."/>
        </authorList>
    </citation>
    <scope>NUCLEOTIDE SEQUENCE [LARGE SCALE GENOMIC DNA]</scope>
    <source>
        <strain evidence="1 2">22II14-10F7</strain>
    </source>
</reference>
<dbReference type="EMBL" id="ARYN01000002">
    <property type="protein sequence ID" value="ORL47095.1"/>
    <property type="molecule type" value="Genomic_DNA"/>
</dbReference>
<protein>
    <recommendedName>
        <fullName evidence="3">Methane oxygenase PmoA</fullName>
    </recommendedName>
</protein>
<dbReference type="RefSeq" id="WP_084840325.1">
    <property type="nucleotide sequence ID" value="NZ_ARYN01000002.1"/>
</dbReference>
<dbReference type="AlphaFoldDB" id="A0A1Y1T970"/>
<dbReference type="Proteomes" id="UP000192746">
    <property type="component" value="Unassembled WGS sequence"/>
</dbReference>
<name>A0A1Y1T970_9FLAO</name>
<keyword evidence="2" id="KW-1185">Reference proteome</keyword>
<organism evidence="1 2">
    <name type="scientific">Zunongwangia atlantica 22II14-10F7</name>
    <dbReference type="NCBI Taxonomy" id="1185767"/>
    <lineage>
        <taxon>Bacteria</taxon>
        <taxon>Pseudomonadati</taxon>
        <taxon>Bacteroidota</taxon>
        <taxon>Flavobacteriia</taxon>
        <taxon>Flavobacteriales</taxon>
        <taxon>Flavobacteriaceae</taxon>
        <taxon>Zunongwangia</taxon>
    </lineage>
</organism>
<dbReference type="Pfam" id="PF14100">
    <property type="entry name" value="DUF6807"/>
    <property type="match status" value="1"/>
</dbReference>
<evidence type="ECO:0008006" key="3">
    <source>
        <dbReference type="Google" id="ProtNLM"/>
    </source>
</evidence>
<accession>A0A1Y1T970</accession>
<sequence length="326" mass="38133">MSFLKSYNILGFILVVNFSIYAQNFKEEDNFVIFEDNGSSIIAKIGGKPSFQYNYETQRLDTIRQYYQRSGFIHPIYSPDGEILTEGFPEKHTHHHGMFTAWVNTKFRNKKIDFWNQHDETGSVIFKEILEIKSNKDFGVLKTKQHHIAFINGDTIPVLEEIWNIKLYNFEAPFVWDITISQKNISSSVLQLLKYHYGGLAFRGRDEWNTEKSEPKIDKIDNDFQVTTDVHKSRLEANHTIPKWVNMYGKIADKEMNLTIIPRSNNPEFPDYLRVHPDLPYFCFTPVVNNGFNLKPTEVFTTKYRIITSTKTLSEEMITTLGNKEF</sequence>
<dbReference type="InterPro" id="IPR029475">
    <property type="entry name" value="DUF6807"/>
</dbReference>
<proteinExistence type="predicted"/>
<comment type="caution">
    <text evidence="1">The sequence shown here is derived from an EMBL/GenBank/DDBJ whole genome shotgun (WGS) entry which is preliminary data.</text>
</comment>
<gene>
    <name evidence="1" type="ORF">IIF7_03726</name>
</gene>
<dbReference type="STRING" id="1185767.IIF7_03726"/>
<dbReference type="OrthoDB" id="2540540at2"/>
<evidence type="ECO:0000313" key="1">
    <source>
        <dbReference type="EMBL" id="ORL47095.1"/>
    </source>
</evidence>
<evidence type="ECO:0000313" key="2">
    <source>
        <dbReference type="Proteomes" id="UP000192746"/>
    </source>
</evidence>